<keyword evidence="1" id="KW-1133">Transmembrane helix</keyword>
<gene>
    <name evidence="2" type="ORF">AABB81_11290</name>
</gene>
<name>A0ABU9L217_9FLAO</name>
<feature type="transmembrane region" description="Helical" evidence="1">
    <location>
        <begin position="107"/>
        <end position="130"/>
    </location>
</feature>
<proteinExistence type="predicted"/>
<keyword evidence="3" id="KW-1185">Reference proteome</keyword>
<dbReference type="Proteomes" id="UP001474120">
    <property type="component" value="Unassembled WGS sequence"/>
</dbReference>
<accession>A0ABU9L217</accession>
<feature type="transmembrane region" description="Helical" evidence="1">
    <location>
        <begin position="42"/>
        <end position="61"/>
    </location>
</feature>
<dbReference type="RefSeq" id="WP_342160628.1">
    <property type="nucleotide sequence ID" value="NZ_JBCDNA010000002.1"/>
</dbReference>
<sequence>MKLNKGLIKKGMYLSGIMNIGGVLIFSKFFSNKVINEADPVVMSNFGLLMLTVWGLVFIAMAPKWEKLKWVIGAFVIEKFIYGFVWTKWLLDNDLSSVYEQDTMAGIFYTIYGPNDWFFFLFYLGVFIYLNKAQKKVNQ</sequence>
<reference evidence="2 3" key="1">
    <citation type="submission" date="2024-04" db="EMBL/GenBank/DDBJ databases">
        <title>whole genome sequencing of Lutimonas vermicola strain IMCC1616.</title>
        <authorList>
            <person name="Bae S.S."/>
        </authorList>
    </citation>
    <scope>NUCLEOTIDE SEQUENCE [LARGE SCALE GENOMIC DNA]</scope>
    <source>
        <strain evidence="2 3">IMCC1616</strain>
    </source>
</reference>
<feature type="transmembrane region" description="Helical" evidence="1">
    <location>
        <begin position="12"/>
        <end position="30"/>
    </location>
</feature>
<evidence type="ECO:0000313" key="2">
    <source>
        <dbReference type="EMBL" id="MEL4456484.1"/>
    </source>
</evidence>
<comment type="caution">
    <text evidence="2">The sequence shown here is derived from an EMBL/GenBank/DDBJ whole genome shotgun (WGS) entry which is preliminary data.</text>
</comment>
<evidence type="ECO:0000313" key="3">
    <source>
        <dbReference type="Proteomes" id="UP001474120"/>
    </source>
</evidence>
<organism evidence="2 3">
    <name type="scientific">Lutimonas vermicola</name>
    <dbReference type="NCBI Taxonomy" id="414288"/>
    <lineage>
        <taxon>Bacteria</taxon>
        <taxon>Pseudomonadati</taxon>
        <taxon>Bacteroidota</taxon>
        <taxon>Flavobacteriia</taxon>
        <taxon>Flavobacteriales</taxon>
        <taxon>Flavobacteriaceae</taxon>
        <taxon>Lutimonas</taxon>
    </lineage>
</organism>
<dbReference type="EMBL" id="JBCDNA010000002">
    <property type="protein sequence ID" value="MEL4456484.1"/>
    <property type="molecule type" value="Genomic_DNA"/>
</dbReference>
<protein>
    <submittedName>
        <fullName evidence="2">Uncharacterized protein</fullName>
    </submittedName>
</protein>
<keyword evidence="1" id="KW-0812">Transmembrane</keyword>
<keyword evidence="1" id="KW-0472">Membrane</keyword>
<feature type="transmembrane region" description="Helical" evidence="1">
    <location>
        <begin position="68"/>
        <end position="87"/>
    </location>
</feature>
<evidence type="ECO:0000256" key="1">
    <source>
        <dbReference type="SAM" id="Phobius"/>
    </source>
</evidence>